<proteinExistence type="predicted"/>
<protein>
    <submittedName>
        <fullName evidence="1">Uncharacterized protein</fullName>
    </submittedName>
</protein>
<dbReference type="RefSeq" id="WP_102243541.1">
    <property type="nucleotide sequence ID" value="NZ_CP025704.1"/>
</dbReference>
<organism evidence="1 2">
    <name type="scientific">Bacteriovorax stolpii</name>
    <name type="common">Bdellovibrio stolpii</name>
    <dbReference type="NCBI Taxonomy" id="960"/>
    <lineage>
        <taxon>Bacteria</taxon>
        <taxon>Pseudomonadati</taxon>
        <taxon>Bdellovibrionota</taxon>
        <taxon>Bacteriovoracia</taxon>
        <taxon>Bacteriovoracales</taxon>
        <taxon>Bacteriovoracaceae</taxon>
        <taxon>Bacteriovorax</taxon>
    </lineage>
</organism>
<keyword evidence="2" id="KW-1185">Reference proteome</keyword>
<name>A0A2K9NRV5_BACTC</name>
<dbReference type="Proteomes" id="UP000235584">
    <property type="component" value="Chromosome"/>
</dbReference>
<evidence type="ECO:0000313" key="2">
    <source>
        <dbReference type="Proteomes" id="UP000235584"/>
    </source>
</evidence>
<reference evidence="1 2" key="1">
    <citation type="submission" date="2018-01" db="EMBL/GenBank/DDBJ databases">
        <title>Complete genome sequence of Bacteriovorax stolpii DSM12778.</title>
        <authorList>
            <person name="Tang B."/>
            <person name="Chang J."/>
        </authorList>
    </citation>
    <scope>NUCLEOTIDE SEQUENCE [LARGE SCALE GENOMIC DNA]</scope>
    <source>
        <strain evidence="1 2">DSM 12778</strain>
    </source>
</reference>
<gene>
    <name evidence="1" type="ORF">C0V70_09065</name>
</gene>
<evidence type="ECO:0000313" key="1">
    <source>
        <dbReference type="EMBL" id="AUN98250.1"/>
    </source>
</evidence>
<dbReference type="EMBL" id="CP025704">
    <property type="protein sequence ID" value="AUN98250.1"/>
    <property type="molecule type" value="Genomic_DNA"/>
</dbReference>
<sequence length="69" mass="7520">MKNPLVKAKAINLDKEKIFLAGVALLIAIISALVIMPMAHAKDCEQAKLSAQEEVILPPFELKSQKLGH</sequence>
<dbReference type="KEGG" id="bsto:C0V70_09065"/>
<dbReference type="AlphaFoldDB" id="A0A2K9NRV5"/>
<accession>A0A2K9NRV5</accession>